<dbReference type="InterPro" id="IPR036359">
    <property type="entry name" value="Thiol_cytolysin_sf"/>
</dbReference>
<feature type="signal peptide" evidence="1">
    <location>
        <begin position="1"/>
        <end position="19"/>
    </location>
</feature>
<dbReference type="GO" id="GO:0015485">
    <property type="term" value="F:cholesterol binding"/>
    <property type="evidence" value="ECO:0007669"/>
    <property type="project" value="InterPro"/>
</dbReference>
<keyword evidence="3" id="KW-1185">Reference proteome</keyword>
<accession>A0AAJ4W6S2</accession>
<dbReference type="Proteomes" id="UP000183496">
    <property type="component" value="Unassembled WGS sequence"/>
</dbReference>
<proteinExistence type="predicted"/>
<comment type="caution">
    <text evidence="2">The sequence shown here is derived from an EMBL/GenBank/DDBJ whole genome shotgun (WGS) entry which is preliminary data.</text>
</comment>
<name>A0AAJ4W6S2_MYRPR</name>
<reference evidence="2 3" key="1">
    <citation type="submission" date="2016-10" db="EMBL/GenBank/DDBJ databases">
        <authorList>
            <person name="Varghese N."/>
            <person name="Submissions S."/>
        </authorList>
    </citation>
    <scope>NUCLEOTIDE SEQUENCE [LARGE SCALE GENOMIC DNA]</scope>
    <source>
        <strain evidence="3">DSM 19823 / KCTC 23066 / CCTCC M 208030 / D25</strain>
    </source>
</reference>
<dbReference type="KEGG" id="mpw:MPR_2267"/>
<organism evidence="2 3">
    <name type="scientific">Myroides profundi</name>
    <dbReference type="NCBI Taxonomy" id="480520"/>
    <lineage>
        <taxon>Bacteria</taxon>
        <taxon>Pseudomonadati</taxon>
        <taxon>Bacteroidota</taxon>
        <taxon>Flavobacteriia</taxon>
        <taxon>Flavobacteriales</taxon>
        <taxon>Flavobacteriaceae</taxon>
        <taxon>Myroides</taxon>
    </lineage>
</organism>
<dbReference type="AlphaFoldDB" id="A0AAJ4W6S2"/>
<evidence type="ECO:0000256" key="1">
    <source>
        <dbReference type="SAM" id="SignalP"/>
    </source>
</evidence>
<keyword evidence="1" id="KW-0732">Signal</keyword>
<gene>
    <name evidence="2" type="ORF">SAMN04488089_109125</name>
</gene>
<evidence type="ECO:0000313" key="3">
    <source>
        <dbReference type="Proteomes" id="UP000183496"/>
    </source>
</evidence>
<protein>
    <submittedName>
        <fullName evidence="2">Uncharacterized protein</fullName>
    </submittedName>
</protein>
<dbReference type="EMBL" id="FOFY01000009">
    <property type="protein sequence ID" value="SER11045.1"/>
    <property type="molecule type" value="Genomic_DNA"/>
</dbReference>
<feature type="chain" id="PRO_5042516017" evidence="1">
    <location>
        <begin position="20"/>
        <end position="278"/>
    </location>
</feature>
<dbReference type="RefSeq" id="WP_041892634.1">
    <property type="nucleotide sequence ID" value="NZ_CP010817.1"/>
</dbReference>
<dbReference type="SUPFAM" id="SSF56978">
    <property type="entry name" value="Perfringolysin"/>
    <property type="match status" value="1"/>
</dbReference>
<sequence>MKKILYTLVALAFSSATFAQSYLIKSDEFYQGAIFSEKSLTSSDVKKIAITNKTLVIVPSVAIKSFEITDTSKESWLKKLEELYPLIAQQKQNISFIFNTPSEVALKDLDQYYNTYDAAKHYYGIEKSSKKIYRSIEERIAYSLDMNIPGSYITDEKYNEIKNQSPILIASTYFGRRADLLIESAQQGENIRTAFNIYKDKDTNRYNEAREILADASVHVLFFGKNSIDTSDLTNEELILAYIKFITSPLTKEDYLYPIKYEAIHLKDNSLFTSELMK</sequence>
<evidence type="ECO:0000313" key="2">
    <source>
        <dbReference type="EMBL" id="SER11045.1"/>
    </source>
</evidence>